<reference evidence="2 3" key="1">
    <citation type="submission" date="2018-09" db="EMBL/GenBank/DDBJ databases">
        <title>Characterization of the phylogenetic diversity of five novel species belonging to the genus Bifidobacterium.</title>
        <authorList>
            <person name="Lugli G.A."/>
            <person name="Duranti S."/>
            <person name="Milani C."/>
        </authorList>
    </citation>
    <scope>NUCLEOTIDE SEQUENCE [LARGE SCALE GENOMIC DNA]</scope>
    <source>
        <strain evidence="2 3">2020B</strain>
    </source>
</reference>
<dbReference type="EMBL" id="QXGI01000001">
    <property type="protein sequence ID" value="RSX49738.1"/>
    <property type="molecule type" value="Genomic_DNA"/>
</dbReference>
<organism evidence="2 3">
    <name type="scientific">Bifidobacterium castoris</name>
    <dbReference type="NCBI Taxonomy" id="2306972"/>
    <lineage>
        <taxon>Bacteria</taxon>
        <taxon>Bacillati</taxon>
        <taxon>Actinomycetota</taxon>
        <taxon>Actinomycetes</taxon>
        <taxon>Bifidobacteriales</taxon>
        <taxon>Bifidobacteriaceae</taxon>
        <taxon>Bifidobacterium</taxon>
    </lineage>
</organism>
<gene>
    <name evidence="2" type="ORF">D2E22_0199</name>
</gene>
<keyword evidence="3" id="KW-1185">Reference proteome</keyword>
<evidence type="ECO:0000313" key="3">
    <source>
        <dbReference type="Proteomes" id="UP000288052"/>
    </source>
</evidence>
<dbReference type="Proteomes" id="UP000288052">
    <property type="component" value="Unassembled WGS sequence"/>
</dbReference>
<comment type="caution">
    <text evidence="2">The sequence shown here is derived from an EMBL/GenBank/DDBJ whole genome shotgun (WGS) entry which is preliminary data.</text>
</comment>
<feature type="compositionally biased region" description="Basic and acidic residues" evidence="1">
    <location>
        <begin position="126"/>
        <end position="140"/>
    </location>
</feature>
<protein>
    <submittedName>
        <fullName evidence="2">Uncharacterized protein</fullName>
    </submittedName>
</protein>
<name>A0A430FAA3_9BIFI</name>
<proteinExistence type="predicted"/>
<evidence type="ECO:0000313" key="2">
    <source>
        <dbReference type="EMBL" id="RSX49738.1"/>
    </source>
</evidence>
<dbReference type="AlphaFoldDB" id="A0A430FAA3"/>
<sequence>MDGQVGLRMATRADRLRLTGVGDDLSAHEMRTARYAARAQVEHVDGLTVVTLPAHGGSVRHRVLAGEHDLADALFDPALRLLGEVRCMRDPCRACWTRSGSPSRFDTARDALDDLLAAIGSGADATGERRRERFTDRVREGAWMTDGTAHEPEQ</sequence>
<accession>A0A430FAA3</accession>
<evidence type="ECO:0000256" key="1">
    <source>
        <dbReference type="SAM" id="MobiDB-lite"/>
    </source>
</evidence>
<feature type="region of interest" description="Disordered" evidence="1">
    <location>
        <begin position="123"/>
        <end position="154"/>
    </location>
</feature>